<dbReference type="GO" id="GO:0003677">
    <property type="term" value="F:DNA binding"/>
    <property type="evidence" value="ECO:0007669"/>
    <property type="project" value="InterPro"/>
</dbReference>
<organism evidence="3 4">
    <name type="scientific">Hymenobacter perfusus</name>
    <dbReference type="NCBI Taxonomy" id="1236770"/>
    <lineage>
        <taxon>Bacteria</taxon>
        <taxon>Pseudomonadati</taxon>
        <taxon>Bacteroidota</taxon>
        <taxon>Cytophagia</taxon>
        <taxon>Cytophagales</taxon>
        <taxon>Hymenobacteraceae</taxon>
        <taxon>Hymenobacter</taxon>
    </lineage>
</organism>
<comment type="caution">
    <text evidence="3">The sequence shown here is derived from an EMBL/GenBank/DDBJ whole genome shotgun (WGS) entry which is preliminary data.</text>
</comment>
<dbReference type="InterPro" id="IPR027785">
    <property type="entry name" value="UvrD-like_helicase_C"/>
</dbReference>
<evidence type="ECO:0000313" key="3">
    <source>
        <dbReference type="EMBL" id="RSK38987.1"/>
    </source>
</evidence>
<evidence type="ECO:0000313" key="4">
    <source>
        <dbReference type="Proteomes" id="UP000270291"/>
    </source>
</evidence>
<protein>
    <submittedName>
        <fullName evidence="3">Uncharacterized protein</fullName>
    </submittedName>
</protein>
<dbReference type="EMBL" id="RWIU01000010">
    <property type="protein sequence ID" value="RSK38987.1"/>
    <property type="molecule type" value="Genomic_DNA"/>
</dbReference>
<dbReference type="Pfam" id="PF08378">
    <property type="entry name" value="NERD"/>
    <property type="match status" value="1"/>
</dbReference>
<feature type="domain" description="NERD" evidence="1">
    <location>
        <begin position="16"/>
        <end position="127"/>
    </location>
</feature>
<dbReference type="SUPFAM" id="SSF52540">
    <property type="entry name" value="P-loop containing nucleoside triphosphate hydrolases"/>
    <property type="match status" value="1"/>
</dbReference>
<dbReference type="GO" id="GO:0043138">
    <property type="term" value="F:3'-5' DNA helicase activity"/>
    <property type="evidence" value="ECO:0007669"/>
    <property type="project" value="TreeGrafter"/>
</dbReference>
<proteinExistence type="predicted"/>
<dbReference type="OrthoDB" id="9787585at2"/>
<reference evidence="3 4" key="1">
    <citation type="submission" date="2018-12" db="EMBL/GenBank/DDBJ databases">
        <authorList>
            <person name="Feng G."/>
            <person name="Zhu H."/>
        </authorList>
    </citation>
    <scope>NUCLEOTIDE SEQUENCE [LARGE SCALE GENOMIC DNA]</scope>
    <source>
        <strain evidence="3 4">LMG 26000</strain>
    </source>
</reference>
<evidence type="ECO:0000259" key="2">
    <source>
        <dbReference type="Pfam" id="PF13538"/>
    </source>
</evidence>
<dbReference type="Pfam" id="PF13245">
    <property type="entry name" value="AAA_19"/>
    <property type="match status" value="1"/>
</dbReference>
<dbReference type="Gene3D" id="3.40.50.300">
    <property type="entry name" value="P-loop containing nucleotide triphosphate hydrolases"/>
    <property type="match status" value="2"/>
</dbReference>
<dbReference type="InterPro" id="IPR027417">
    <property type="entry name" value="P-loop_NTPase"/>
</dbReference>
<dbReference type="Proteomes" id="UP000270291">
    <property type="component" value="Unassembled WGS sequence"/>
</dbReference>
<name>A0A428JXX0_9BACT</name>
<dbReference type="InterPro" id="IPR000212">
    <property type="entry name" value="DNA_helicase_UvrD/REP"/>
</dbReference>
<dbReference type="GO" id="GO:0005524">
    <property type="term" value="F:ATP binding"/>
    <property type="evidence" value="ECO:0007669"/>
    <property type="project" value="InterPro"/>
</dbReference>
<evidence type="ECO:0000259" key="1">
    <source>
        <dbReference type="Pfam" id="PF08378"/>
    </source>
</evidence>
<feature type="domain" description="UvrD-like helicase C-terminal" evidence="2">
    <location>
        <begin position="521"/>
        <end position="564"/>
    </location>
</feature>
<dbReference type="AlphaFoldDB" id="A0A428JXX0"/>
<dbReference type="InterPro" id="IPR011528">
    <property type="entry name" value="NERD"/>
</dbReference>
<dbReference type="PANTHER" id="PTHR11070:SF3">
    <property type="entry name" value="DNA 3'-5' HELICASE"/>
    <property type="match status" value="1"/>
</dbReference>
<keyword evidence="4" id="KW-1185">Reference proteome</keyword>
<dbReference type="GO" id="GO:0005829">
    <property type="term" value="C:cytosol"/>
    <property type="evidence" value="ECO:0007669"/>
    <property type="project" value="TreeGrafter"/>
</dbReference>
<sequence>MARMYPPVVPGDAPPGEKTVFRMLRDDPDTIAWTVLHSLDLARHHRRLTGEIDFVVIVPGQGILCIEVKSHEEITVSQGQWEFGKARERKLSPFKQVSEGMHTLRKYIAQRQPDLAAIPLCSAVAFPQMGFDLRSPEWEPWQVIDAHGIRLRGLRSWVLDNLSHIRRRIRDRGIPGFDIHGSEPTRRQCDRLVQLLRPDFEVFRSPELRRLESEEQVLHYTQVQMKALDAMADNPRVLFNGPAGTGKTMLAIEAVRRALLEGKKVLFVCYNRFLGSYLERQFGDQNPALTVGTFHRFLMRVAQIPAGGAAGRNDDFWKQQLPQQALDALLSVDATGAAKWQYDLLVVDEFQDLLVPLYLDILDLCLSQGLVRGKWLFFGDFAQNIYQTDTADMESLRDLRPDIMWSPYRLLDNCRNTPRIGAFVQKYSGLKPGYASHLRPDDGQSVDPDMQFYSNAKQQINRLSDILSELLSVHYQPQDIVILSPLGQESCAATVLAGQQEWAERLQFGAPGKVNDRVAYTTIQSFKGMEAPVVVVTDIRELEGQQGVALFYIAASRARNQLFLLMDEKVSPGLIKALKLR</sequence>
<dbReference type="GO" id="GO:0000725">
    <property type="term" value="P:recombinational repair"/>
    <property type="evidence" value="ECO:0007669"/>
    <property type="project" value="TreeGrafter"/>
</dbReference>
<gene>
    <name evidence="3" type="ORF">EI293_20920</name>
</gene>
<accession>A0A428JXX0</accession>
<dbReference type="PANTHER" id="PTHR11070">
    <property type="entry name" value="UVRD / RECB / PCRA DNA HELICASE FAMILY MEMBER"/>
    <property type="match status" value="1"/>
</dbReference>
<dbReference type="Pfam" id="PF13538">
    <property type="entry name" value="UvrD_C_2"/>
    <property type="match status" value="1"/>
</dbReference>